<comment type="caution">
    <text evidence="3">The sequence shown here is derived from an EMBL/GenBank/DDBJ whole genome shotgun (WGS) entry which is preliminary data.</text>
</comment>
<dbReference type="EMBL" id="NJHN03000044">
    <property type="protein sequence ID" value="KAH9421257.1"/>
    <property type="molecule type" value="Genomic_DNA"/>
</dbReference>
<feature type="compositionally biased region" description="Basic and acidic residues" evidence="2">
    <location>
        <begin position="320"/>
        <end position="332"/>
    </location>
</feature>
<keyword evidence="1" id="KW-0648">Protein biosynthesis</keyword>
<evidence type="ECO:0000256" key="2">
    <source>
        <dbReference type="SAM" id="MobiDB-lite"/>
    </source>
</evidence>
<dbReference type="PANTHER" id="PTHR11960:SF18">
    <property type="entry name" value="EUKARYOTIC TRANSLATION INITIATION FACTOR 4E HOMOLOGOUS PROTEIN, ISOFORM B"/>
    <property type="match status" value="1"/>
</dbReference>
<dbReference type="Pfam" id="PF01652">
    <property type="entry name" value="IF4E"/>
    <property type="match status" value="1"/>
</dbReference>
<dbReference type="Proteomes" id="UP000887458">
    <property type="component" value="Unassembled WGS sequence"/>
</dbReference>
<keyword evidence="4" id="KW-1185">Reference proteome</keyword>
<name>A0ABQ8JFR2_DERPT</name>
<feature type="region of interest" description="Disordered" evidence="2">
    <location>
        <begin position="200"/>
        <end position="220"/>
    </location>
</feature>
<gene>
    <name evidence="3" type="primary">EIF4E_4</name>
    <name evidence="3" type="ORF">DERP_012830</name>
</gene>
<evidence type="ECO:0000256" key="1">
    <source>
        <dbReference type="RuleBase" id="RU004374"/>
    </source>
</evidence>
<dbReference type="PANTHER" id="PTHR11960">
    <property type="entry name" value="EUKARYOTIC TRANSLATION INITIATION FACTOR 4E RELATED"/>
    <property type="match status" value="1"/>
</dbReference>
<dbReference type="Gene3D" id="3.30.760.10">
    <property type="entry name" value="RNA Cap, Translation Initiation Factor Eif4e"/>
    <property type="match status" value="1"/>
</dbReference>
<evidence type="ECO:0000313" key="3">
    <source>
        <dbReference type="EMBL" id="KAH9421257.1"/>
    </source>
</evidence>
<comment type="similarity">
    <text evidence="1">Belongs to the eukaryotic initiation factor 4E family.</text>
</comment>
<evidence type="ECO:0000313" key="4">
    <source>
        <dbReference type="Proteomes" id="UP000887458"/>
    </source>
</evidence>
<keyword evidence="1 3" id="KW-0396">Initiation factor</keyword>
<feature type="compositionally biased region" description="Basic residues" evidence="2">
    <location>
        <begin position="208"/>
        <end position="220"/>
    </location>
</feature>
<reference evidence="3 4" key="1">
    <citation type="journal article" date="2018" name="J. Allergy Clin. Immunol.">
        <title>High-quality assembly of Dermatophagoides pteronyssinus genome and transcriptome reveals a wide range of novel allergens.</title>
        <authorList>
            <person name="Liu X.Y."/>
            <person name="Yang K.Y."/>
            <person name="Wang M.Q."/>
            <person name="Kwok J.S."/>
            <person name="Zeng X."/>
            <person name="Yang Z."/>
            <person name="Xiao X.J."/>
            <person name="Lau C.P."/>
            <person name="Li Y."/>
            <person name="Huang Z.M."/>
            <person name="Ba J.G."/>
            <person name="Yim A.K."/>
            <person name="Ouyang C.Y."/>
            <person name="Ngai S.M."/>
            <person name="Chan T.F."/>
            <person name="Leung E.L."/>
            <person name="Liu L."/>
            <person name="Liu Z.G."/>
            <person name="Tsui S.K."/>
        </authorList>
    </citation>
    <scope>NUCLEOTIDE SEQUENCE [LARGE SCALE GENOMIC DNA]</scope>
    <source>
        <strain evidence="3">Derp</strain>
    </source>
</reference>
<reference evidence="3 4" key="2">
    <citation type="journal article" date="2022" name="Mol. Biol. Evol.">
        <title>Comparative Genomics Reveals Insights into the Divergent Evolution of Astigmatic Mites and Household Pest Adaptations.</title>
        <authorList>
            <person name="Xiong Q."/>
            <person name="Wan A.T."/>
            <person name="Liu X."/>
            <person name="Fung C.S."/>
            <person name="Xiao X."/>
            <person name="Malainual N."/>
            <person name="Hou J."/>
            <person name="Wang L."/>
            <person name="Wang M."/>
            <person name="Yang K.Y."/>
            <person name="Cui Y."/>
            <person name="Leung E.L."/>
            <person name="Nong W."/>
            <person name="Shin S.K."/>
            <person name="Au S.W."/>
            <person name="Jeong K.Y."/>
            <person name="Chew F.T."/>
            <person name="Hui J.H."/>
            <person name="Leung T.F."/>
            <person name="Tungtrongchitr A."/>
            <person name="Zhong N."/>
            <person name="Liu Z."/>
            <person name="Tsui S.K."/>
        </authorList>
    </citation>
    <scope>NUCLEOTIDE SEQUENCE [LARGE SCALE GENOMIC DNA]</scope>
    <source>
        <strain evidence="3">Derp</strain>
    </source>
</reference>
<organism evidence="3 4">
    <name type="scientific">Dermatophagoides pteronyssinus</name>
    <name type="common">European house dust mite</name>
    <dbReference type="NCBI Taxonomy" id="6956"/>
    <lineage>
        <taxon>Eukaryota</taxon>
        <taxon>Metazoa</taxon>
        <taxon>Ecdysozoa</taxon>
        <taxon>Arthropoda</taxon>
        <taxon>Chelicerata</taxon>
        <taxon>Arachnida</taxon>
        <taxon>Acari</taxon>
        <taxon>Acariformes</taxon>
        <taxon>Sarcoptiformes</taxon>
        <taxon>Astigmata</taxon>
        <taxon>Psoroptidia</taxon>
        <taxon>Analgoidea</taxon>
        <taxon>Pyroglyphidae</taxon>
        <taxon>Dermatophagoidinae</taxon>
        <taxon>Dermatophagoides</taxon>
    </lineage>
</organism>
<feature type="compositionally biased region" description="Polar residues" evidence="2">
    <location>
        <begin position="336"/>
        <end position="355"/>
    </location>
</feature>
<dbReference type="GO" id="GO:0003743">
    <property type="term" value="F:translation initiation factor activity"/>
    <property type="evidence" value="ECO:0007669"/>
    <property type="project" value="UniProtKB-KW"/>
</dbReference>
<dbReference type="InterPro" id="IPR023398">
    <property type="entry name" value="TIF_eIF4e-like"/>
</dbReference>
<protein>
    <submittedName>
        <fullName evidence="3">Translation initiation factor eIF4E</fullName>
    </submittedName>
</protein>
<keyword evidence="1" id="KW-0694">RNA-binding</keyword>
<dbReference type="SUPFAM" id="SSF55418">
    <property type="entry name" value="eIF4e-like"/>
    <property type="match status" value="1"/>
</dbReference>
<accession>A0ABQ8JFR2</accession>
<proteinExistence type="inferred from homology"/>
<dbReference type="InterPro" id="IPR001040">
    <property type="entry name" value="TIF_eIF_4E"/>
</dbReference>
<feature type="region of interest" description="Disordered" evidence="2">
    <location>
        <begin position="303"/>
        <end position="355"/>
    </location>
</feature>
<sequence length="395" mass="46256">MEHYHYSSGLQFLLDQSQQIKDWSSYFRMLPIVNDEVLKQTCRSSGISIISTLSRSKSRSDSANHIKDLISTIDRINNEQIWQLWRWKPPVKSSLQSRDDYFHNPASIPHTFMSEFKKHLSASKDLKFRTSELRRLAEIEYQPLMTLVTQDDYDDHTDSMVRSYFIFKDGVMPLWEDEYNVFGGGWSLNWSNDFVREKTNEHDDDHHHNHHHHNHNHGSKKTSKFIWKQVINLLTDPLMANYLDEICGIGLTIRSNKTYKITVWNRNSDDTITKMMIGQNIKSILGHSGPMFYYSHKSTLKNQYAKKKQNKSKRRTSKLSTEKKSDPIDDAPKLNPNRSSGFSTHRFSSNQNQSLPIVGSIQMNYRLQPSRRNACTLSSPNHFNRQNFHVNPLVY</sequence>
<feature type="compositionally biased region" description="Basic residues" evidence="2">
    <location>
        <begin position="304"/>
        <end position="317"/>
    </location>
</feature>